<reference evidence="1" key="1">
    <citation type="submission" date="2022-07" db="EMBL/GenBank/DDBJ databases">
        <title>Phylogenomic reconstructions and comparative analyses of Kickxellomycotina fungi.</title>
        <authorList>
            <person name="Reynolds N.K."/>
            <person name="Stajich J.E."/>
            <person name="Barry K."/>
            <person name="Grigoriev I.V."/>
            <person name="Crous P."/>
            <person name="Smith M.E."/>
        </authorList>
    </citation>
    <scope>NUCLEOTIDE SEQUENCE</scope>
    <source>
        <strain evidence="1">NRRL 5244</strain>
    </source>
</reference>
<gene>
    <name evidence="1" type="ORF">FBU59_001574</name>
</gene>
<protein>
    <submittedName>
        <fullName evidence="1">Uncharacterized protein</fullName>
    </submittedName>
</protein>
<dbReference type="EMBL" id="JANBPW010000722">
    <property type="protein sequence ID" value="KAJ1948478.1"/>
    <property type="molecule type" value="Genomic_DNA"/>
</dbReference>
<comment type="caution">
    <text evidence="1">The sequence shown here is derived from an EMBL/GenBank/DDBJ whole genome shotgun (WGS) entry which is preliminary data.</text>
</comment>
<accession>A0ACC1JDX2</accession>
<evidence type="ECO:0000313" key="2">
    <source>
        <dbReference type="Proteomes" id="UP001150603"/>
    </source>
</evidence>
<sequence length="523" mass="56230">MASTNTRLAKEYKLLQKSDMEGIVCTPKHDSLDQYEARIEGPRETPYESGLFLLDIVLTKQYPIEPPSVKFRTRIYHPNIDDHGNICLDLLKTGKNGTWNPQWTLESVLRALTLLMDTPNPDDPLMPDIADEMKCDVETYRRKAREWTAKYAKLTADDQDEVESELSQMPESVTKPATTMRSLGLKRKSASPNSTSTLAGPKKSKDSGGESARPPWSAPAASAIATGASSSASRRLGLSRSKNTSLGKSRASQSSAASGHVSAASSQEESQPLPSDRISSSSVGSLTSALRKASCGARLSDLLGRNGQQKKRNTRRSIPALHSSQTSAASDSQSDKPGAKSNPHSNKPSLAGEGSSTSKNRQQGALVSDHDESSPLAAQCLVEESDAEDEKFLELGSSTNPASLDFECLLSPGDDTSSLSVSIVPSSHADSEQEPAIPKASPAMAAAPTDSMTDDKVPVQRPALATLDRKGKGKGKAPDRRPQQQKQLEAAEVLDESHFGPLDLGLPPIRVSAQRGLMRRRHR</sequence>
<keyword evidence="2" id="KW-1185">Reference proteome</keyword>
<proteinExistence type="predicted"/>
<name>A0ACC1JDX2_9FUNG</name>
<dbReference type="Proteomes" id="UP001150603">
    <property type="component" value="Unassembled WGS sequence"/>
</dbReference>
<organism evidence="1 2">
    <name type="scientific">Linderina macrospora</name>
    <dbReference type="NCBI Taxonomy" id="4868"/>
    <lineage>
        <taxon>Eukaryota</taxon>
        <taxon>Fungi</taxon>
        <taxon>Fungi incertae sedis</taxon>
        <taxon>Zoopagomycota</taxon>
        <taxon>Kickxellomycotina</taxon>
        <taxon>Kickxellomycetes</taxon>
        <taxon>Kickxellales</taxon>
        <taxon>Kickxellaceae</taxon>
        <taxon>Linderina</taxon>
    </lineage>
</organism>
<evidence type="ECO:0000313" key="1">
    <source>
        <dbReference type="EMBL" id="KAJ1948478.1"/>
    </source>
</evidence>